<proteinExistence type="predicted"/>
<dbReference type="EMBL" id="CADCVP010000127">
    <property type="protein sequence ID" value="CAA9487584.1"/>
    <property type="molecule type" value="Genomic_DNA"/>
</dbReference>
<dbReference type="AlphaFoldDB" id="A0A6J4S803"/>
<name>A0A6J4S803_9ACTN</name>
<evidence type="ECO:0000256" key="1">
    <source>
        <dbReference type="SAM" id="MobiDB-lite"/>
    </source>
</evidence>
<feature type="region of interest" description="Disordered" evidence="1">
    <location>
        <begin position="92"/>
        <end position="124"/>
    </location>
</feature>
<accession>A0A6J4S803</accession>
<organism evidence="2">
    <name type="scientific">uncultured Solirubrobacteraceae bacterium</name>
    <dbReference type="NCBI Taxonomy" id="1162706"/>
    <lineage>
        <taxon>Bacteria</taxon>
        <taxon>Bacillati</taxon>
        <taxon>Actinomycetota</taxon>
        <taxon>Thermoleophilia</taxon>
        <taxon>Solirubrobacterales</taxon>
        <taxon>Solirubrobacteraceae</taxon>
        <taxon>environmental samples</taxon>
    </lineage>
</organism>
<gene>
    <name evidence="2" type="ORF">AVDCRST_MAG69-1156</name>
</gene>
<evidence type="ECO:0000313" key="2">
    <source>
        <dbReference type="EMBL" id="CAA9487584.1"/>
    </source>
</evidence>
<feature type="compositionally biased region" description="Low complexity" evidence="1">
    <location>
        <begin position="115"/>
        <end position="124"/>
    </location>
</feature>
<reference evidence="2" key="1">
    <citation type="submission" date="2020-02" db="EMBL/GenBank/DDBJ databases">
        <authorList>
            <person name="Meier V. D."/>
        </authorList>
    </citation>
    <scope>NUCLEOTIDE SEQUENCE</scope>
    <source>
        <strain evidence="2">AVDCRST_MAG69</strain>
    </source>
</reference>
<sequence>MRTACAGRVAFAGRVAGRPVVTVACGAWRATHLPVLRPRVTAGERVGPGRVLGVVGSDDAHTGLHLGIRRADLRFGYVDPWLLLSRARTADRPRLTPVPSGRPPRRMAPRSPHLVPRSAPVAPPAAGHQIAPLPVWIGLACLLLGCLAGGMQRRVRFDGTGRSPSTTAFTGHVRSRTRASSPPG</sequence>
<feature type="region of interest" description="Disordered" evidence="1">
    <location>
        <begin position="158"/>
        <end position="184"/>
    </location>
</feature>
<protein>
    <submittedName>
        <fullName evidence="2">Membrane proteins related to metalloendopeptidases</fullName>
    </submittedName>
</protein>